<proteinExistence type="inferred from homology"/>
<gene>
    <name evidence="9" type="primary">folB</name>
    <name evidence="8" type="ORF">BCB69_02310</name>
    <name evidence="9" type="ORF">DX915_00885</name>
</gene>
<dbReference type="GO" id="GO:0005737">
    <property type="term" value="C:cytoplasm"/>
    <property type="evidence" value="ECO:0007669"/>
    <property type="project" value="TreeGrafter"/>
</dbReference>
<evidence type="ECO:0000256" key="3">
    <source>
        <dbReference type="ARBA" id="ARBA00005708"/>
    </source>
</evidence>
<name>A0A1B3WD70_9FIRM</name>
<dbReference type="AlphaFoldDB" id="A0A1B3WD70"/>
<accession>A0A1B3WD70</accession>
<dbReference type="EC" id="4.1.2.25" evidence="6"/>
<feature type="domain" description="Dihydroneopterin aldolase/epimerase" evidence="7">
    <location>
        <begin position="4"/>
        <end position="117"/>
    </location>
</feature>
<comment type="function">
    <text evidence="6">Catalyzes the conversion of 7,8-dihydroneopterin to 6-hydroxymethyl-7,8-dihydropterin.</text>
</comment>
<dbReference type="Proteomes" id="UP000094757">
    <property type="component" value="Chromosome"/>
</dbReference>
<dbReference type="FunFam" id="3.30.1130.10:FF:000003">
    <property type="entry name" value="7,8-dihydroneopterin aldolase"/>
    <property type="match status" value="1"/>
</dbReference>
<dbReference type="UniPathway" id="UPA00077">
    <property type="reaction ID" value="UER00154"/>
</dbReference>
<evidence type="ECO:0000256" key="6">
    <source>
        <dbReference type="RuleBase" id="RU362079"/>
    </source>
</evidence>
<dbReference type="CDD" id="cd00534">
    <property type="entry name" value="DHNA_DHNTPE"/>
    <property type="match status" value="1"/>
</dbReference>
<dbReference type="EMBL" id="CP017037">
    <property type="protein sequence ID" value="AOH38907.1"/>
    <property type="molecule type" value="Genomic_DNA"/>
</dbReference>
<keyword evidence="11" id="KW-1185">Reference proteome</keyword>
<protein>
    <recommendedName>
        <fullName evidence="6">7,8-dihydroneopterin aldolase</fullName>
        <ecNumber evidence="6">4.1.2.25</ecNumber>
    </recommendedName>
</protein>
<keyword evidence="5 6" id="KW-0456">Lyase</keyword>
<dbReference type="Pfam" id="PF02152">
    <property type="entry name" value="FolB"/>
    <property type="match status" value="1"/>
</dbReference>
<evidence type="ECO:0000313" key="9">
    <source>
        <dbReference type="EMBL" id="RID94130.1"/>
    </source>
</evidence>
<evidence type="ECO:0000256" key="5">
    <source>
        <dbReference type="ARBA" id="ARBA00023239"/>
    </source>
</evidence>
<dbReference type="InterPro" id="IPR006157">
    <property type="entry name" value="FolB_dom"/>
</dbReference>
<dbReference type="SUPFAM" id="SSF55620">
    <property type="entry name" value="Tetrahydrobiopterin biosynthesis enzymes-like"/>
    <property type="match status" value="1"/>
</dbReference>
<dbReference type="SMART" id="SM00905">
    <property type="entry name" value="FolB"/>
    <property type="match status" value="1"/>
</dbReference>
<dbReference type="InterPro" id="IPR043133">
    <property type="entry name" value="GTP-CH-I_C/QueF"/>
</dbReference>
<organism evidence="8 10">
    <name type="scientific">Dialister pneumosintes</name>
    <dbReference type="NCBI Taxonomy" id="39950"/>
    <lineage>
        <taxon>Bacteria</taxon>
        <taxon>Bacillati</taxon>
        <taxon>Bacillota</taxon>
        <taxon>Negativicutes</taxon>
        <taxon>Veillonellales</taxon>
        <taxon>Veillonellaceae</taxon>
        <taxon>Dialister</taxon>
    </lineage>
</organism>
<dbReference type="PANTHER" id="PTHR42844">
    <property type="entry name" value="DIHYDRONEOPTERIN ALDOLASE 1-RELATED"/>
    <property type="match status" value="1"/>
</dbReference>
<evidence type="ECO:0000256" key="4">
    <source>
        <dbReference type="ARBA" id="ARBA00022909"/>
    </source>
</evidence>
<dbReference type="OrthoDB" id="9803748at2"/>
<dbReference type="EMBL" id="QWKU01000001">
    <property type="protein sequence ID" value="RID94130.1"/>
    <property type="molecule type" value="Genomic_DNA"/>
</dbReference>
<dbReference type="GO" id="GO:0004150">
    <property type="term" value="F:dihydroneopterin aldolase activity"/>
    <property type="evidence" value="ECO:0007669"/>
    <property type="project" value="UniProtKB-UniRule"/>
</dbReference>
<reference evidence="9 11" key="3">
    <citation type="submission" date="2018-08" db="EMBL/GenBank/DDBJ databases">
        <title>Draft genome sequence of Dialister pneumosintes KCOM 1685.</title>
        <authorList>
            <person name="Kook J.-K."/>
            <person name="Park S.-N."/>
            <person name="Lim Y.K."/>
        </authorList>
    </citation>
    <scope>NUCLEOTIDE SEQUENCE [LARGE SCALE GENOMIC DNA]</scope>
    <source>
        <strain evidence="9 11">KCOM 1685</strain>
    </source>
</reference>
<dbReference type="Gene3D" id="3.30.1130.10">
    <property type="match status" value="1"/>
</dbReference>
<evidence type="ECO:0000313" key="10">
    <source>
        <dbReference type="Proteomes" id="UP000094757"/>
    </source>
</evidence>
<keyword evidence="4 6" id="KW-0289">Folate biosynthesis</keyword>
<dbReference type="RefSeq" id="WP_022513822.1">
    <property type="nucleotide sequence ID" value="NZ_CP017037.1"/>
</dbReference>
<dbReference type="NCBIfam" id="TIGR00525">
    <property type="entry name" value="folB"/>
    <property type="match status" value="1"/>
</dbReference>
<dbReference type="NCBIfam" id="TIGR00526">
    <property type="entry name" value="folB_dom"/>
    <property type="match status" value="1"/>
</dbReference>
<evidence type="ECO:0000313" key="11">
    <source>
        <dbReference type="Proteomes" id="UP000266262"/>
    </source>
</evidence>
<dbReference type="GO" id="GO:0046654">
    <property type="term" value="P:tetrahydrofolate biosynthetic process"/>
    <property type="evidence" value="ECO:0007669"/>
    <property type="project" value="UniProtKB-UniRule"/>
</dbReference>
<dbReference type="GO" id="GO:0046656">
    <property type="term" value="P:folic acid biosynthetic process"/>
    <property type="evidence" value="ECO:0007669"/>
    <property type="project" value="UniProtKB-UniRule"/>
</dbReference>
<reference evidence="8" key="2">
    <citation type="submission" date="2016-08" db="EMBL/GenBank/DDBJ databases">
        <authorList>
            <person name="Seilhamer J.J."/>
        </authorList>
    </citation>
    <scope>NUCLEOTIDE SEQUENCE [LARGE SCALE GENOMIC DNA]</scope>
    <source>
        <strain evidence="8">F0677</strain>
    </source>
</reference>
<reference evidence="10" key="1">
    <citation type="submission" date="2016-08" db="EMBL/GenBank/DDBJ databases">
        <authorList>
            <person name="Holder M.E."/>
            <person name="Ajami N.J."/>
            <person name="Petrosino J.F."/>
        </authorList>
    </citation>
    <scope>NUCLEOTIDE SEQUENCE [LARGE SCALE GENOMIC DNA]</scope>
    <source>
        <strain evidence="10">F0677</strain>
    </source>
</reference>
<comment type="pathway">
    <text evidence="2 6">Cofactor biosynthesis; tetrahydrofolate biosynthesis; 2-amino-4-hydroxy-6-hydroxymethyl-7,8-dihydropteridine diphosphate from 7,8-dihydroneopterin triphosphate: step 3/4.</text>
</comment>
<dbReference type="STRING" id="39950.BCB69_02310"/>
<dbReference type="Proteomes" id="UP000266262">
    <property type="component" value="Unassembled WGS sequence"/>
</dbReference>
<sequence length="119" mass="13574">MDKIILKGMEFYAYHGVMKEEQRLGQRFIVDITMILSLQEAGETEVLSKTVNYAEVYELCKSIVMTSSVQLIERLAWLINKDVMHRYPQIAQVITTVHKPSAPVGGLFNDVSVTLEKVR</sequence>
<evidence type="ECO:0000259" key="7">
    <source>
        <dbReference type="SMART" id="SM00905"/>
    </source>
</evidence>
<comment type="catalytic activity">
    <reaction evidence="1 6">
        <text>7,8-dihydroneopterin = 6-hydroxymethyl-7,8-dihydropterin + glycolaldehyde</text>
        <dbReference type="Rhea" id="RHEA:10540"/>
        <dbReference type="ChEBI" id="CHEBI:17001"/>
        <dbReference type="ChEBI" id="CHEBI:17071"/>
        <dbReference type="ChEBI" id="CHEBI:44841"/>
        <dbReference type="EC" id="4.1.2.25"/>
    </reaction>
</comment>
<dbReference type="InterPro" id="IPR006156">
    <property type="entry name" value="Dihydroneopterin_aldolase"/>
</dbReference>
<dbReference type="PANTHER" id="PTHR42844:SF1">
    <property type="entry name" value="DIHYDRONEOPTERIN ALDOLASE 1-RELATED"/>
    <property type="match status" value="1"/>
</dbReference>
<evidence type="ECO:0000256" key="1">
    <source>
        <dbReference type="ARBA" id="ARBA00001353"/>
    </source>
</evidence>
<evidence type="ECO:0000256" key="2">
    <source>
        <dbReference type="ARBA" id="ARBA00005013"/>
    </source>
</evidence>
<evidence type="ECO:0000313" key="8">
    <source>
        <dbReference type="EMBL" id="AOH38907.1"/>
    </source>
</evidence>
<comment type="similarity">
    <text evidence="3 6">Belongs to the DHNA family.</text>
</comment>
<dbReference type="KEGG" id="dpn:BCB69_02310"/>